<dbReference type="InterPro" id="IPR035931">
    <property type="entry name" value="YlxR-like_sf"/>
</dbReference>
<sequence length="228" mass="24584">MLAEMQQPLAETAEDLGLDEPDSGPVRRCLVSGERLPKEELLRLVVGPDGALVPDLAERLPGRGLWIRPRRELVETAVKRRLFARAAKAPVTVPADLAEQLGRLLRRRTLERIGLAKRAGALAVGHDQVRAVLDSGRALSLIQASDGSISERDRIAALGRGRNPGLVVWRLLGSAELGEALGRATAVHLAVTDARMAARLDRDLRRLADYETTASNDTPDTAPGAPVE</sequence>
<keyword evidence="3" id="KW-1185">Reference proteome</keyword>
<dbReference type="InterPro" id="IPR007393">
    <property type="entry name" value="YlxR_dom"/>
</dbReference>
<dbReference type="NCBIfam" id="NF006622">
    <property type="entry name" value="PRK09190.1"/>
    <property type="match status" value="1"/>
</dbReference>
<keyword evidence="2" id="KW-0689">Ribosomal protein</keyword>
<evidence type="ECO:0000259" key="1">
    <source>
        <dbReference type="Pfam" id="PF04296"/>
    </source>
</evidence>
<dbReference type="RefSeq" id="WP_085125807.1">
    <property type="nucleotide sequence ID" value="NZ_FWZX01000033.1"/>
</dbReference>
<keyword evidence="2" id="KW-0687">Ribonucleoprotein</keyword>
<evidence type="ECO:0000313" key="2">
    <source>
        <dbReference type="EMBL" id="SMF74541.1"/>
    </source>
</evidence>
<dbReference type="CDD" id="cd00279">
    <property type="entry name" value="YlxR"/>
    <property type="match status" value="1"/>
</dbReference>
<dbReference type="Gene3D" id="3.30.1230.10">
    <property type="entry name" value="YlxR-like"/>
    <property type="match status" value="1"/>
</dbReference>
<dbReference type="Pfam" id="PF04296">
    <property type="entry name" value="YlxR"/>
    <property type="match status" value="1"/>
</dbReference>
<reference evidence="2 3" key="1">
    <citation type="submission" date="2017-04" db="EMBL/GenBank/DDBJ databases">
        <authorList>
            <person name="Afonso C.L."/>
            <person name="Miller P.J."/>
            <person name="Scott M.A."/>
            <person name="Spackman E."/>
            <person name="Goraichik I."/>
            <person name="Dimitrov K.M."/>
            <person name="Suarez D.L."/>
            <person name="Swayne D.E."/>
        </authorList>
    </citation>
    <scope>NUCLEOTIDE SEQUENCE [LARGE SCALE GENOMIC DNA]</scope>
    <source>
        <strain evidence="2 3">USBA 355</strain>
    </source>
</reference>
<gene>
    <name evidence="2" type="ORF">SAMN05428998_13331</name>
</gene>
<protein>
    <submittedName>
        <fullName evidence="2">LSU ribosomal protein L7AE</fullName>
    </submittedName>
</protein>
<organism evidence="2 3">
    <name type="scientific">Tistlia consotensis USBA 355</name>
    <dbReference type="NCBI Taxonomy" id="560819"/>
    <lineage>
        <taxon>Bacteria</taxon>
        <taxon>Pseudomonadati</taxon>
        <taxon>Pseudomonadota</taxon>
        <taxon>Alphaproteobacteria</taxon>
        <taxon>Rhodospirillales</taxon>
        <taxon>Rhodovibrionaceae</taxon>
        <taxon>Tistlia</taxon>
    </lineage>
</organism>
<dbReference type="Proteomes" id="UP000192917">
    <property type="component" value="Unassembled WGS sequence"/>
</dbReference>
<dbReference type="PANTHER" id="PTHR34215:SF1">
    <property type="entry name" value="YLXR DOMAIN-CONTAINING PROTEIN"/>
    <property type="match status" value="1"/>
</dbReference>
<dbReference type="STRING" id="560819.SAMN05428998_13331"/>
<dbReference type="AlphaFoldDB" id="A0A1Y6CL30"/>
<dbReference type="SUPFAM" id="SSF55315">
    <property type="entry name" value="L30e-like"/>
    <property type="match status" value="1"/>
</dbReference>
<name>A0A1Y6CL30_9PROT</name>
<dbReference type="Gene3D" id="3.30.1330.30">
    <property type="match status" value="1"/>
</dbReference>
<dbReference type="EMBL" id="FWZX01000033">
    <property type="protein sequence ID" value="SMF74541.1"/>
    <property type="molecule type" value="Genomic_DNA"/>
</dbReference>
<dbReference type="InterPro" id="IPR037465">
    <property type="entry name" value="YlxR"/>
</dbReference>
<dbReference type="GO" id="GO:0005840">
    <property type="term" value="C:ribosome"/>
    <property type="evidence" value="ECO:0007669"/>
    <property type="project" value="UniProtKB-KW"/>
</dbReference>
<feature type="domain" description="YlxR" evidence="1">
    <location>
        <begin position="27"/>
        <end position="101"/>
    </location>
</feature>
<dbReference type="SUPFAM" id="SSF64376">
    <property type="entry name" value="YlxR-like"/>
    <property type="match status" value="1"/>
</dbReference>
<dbReference type="InterPro" id="IPR029064">
    <property type="entry name" value="Ribosomal_eL30-like_sf"/>
</dbReference>
<dbReference type="PANTHER" id="PTHR34215">
    <property type="entry name" value="BLL0784 PROTEIN"/>
    <property type="match status" value="1"/>
</dbReference>
<evidence type="ECO:0000313" key="3">
    <source>
        <dbReference type="Proteomes" id="UP000192917"/>
    </source>
</evidence>
<proteinExistence type="predicted"/>
<accession>A0A1Y6CL30</accession>